<evidence type="ECO:0000256" key="1">
    <source>
        <dbReference type="SAM" id="MobiDB-lite"/>
    </source>
</evidence>
<dbReference type="EMBL" id="ML769984">
    <property type="protein sequence ID" value="KAE9385453.1"/>
    <property type="molecule type" value="Genomic_DNA"/>
</dbReference>
<feature type="compositionally biased region" description="Basic residues" evidence="1">
    <location>
        <begin position="162"/>
        <end position="176"/>
    </location>
</feature>
<dbReference type="SUPFAM" id="SSF53098">
    <property type="entry name" value="Ribonuclease H-like"/>
    <property type="match status" value="1"/>
</dbReference>
<feature type="non-terminal residue" evidence="2">
    <location>
        <position position="187"/>
    </location>
</feature>
<proteinExistence type="predicted"/>
<gene>
    <name evidence="2" type="ORF">BT96DRAFT_791585</name>
</gene>
<dbReference type="InterPro" id="IPR012337">
    <property type="entry name" value="RNaseH-like_sf"/>
</dbReference>
<keyword evidence="3" id="KW-1185">Reference proteome</keyword>
<name>A0A6A4GJF4_9AGAR</name>
<feature type="region of interest" description="Disordered" evidence="1">
    <location>
        <begin position="160"/>
        <end position="187"/>
    </location>
</feature>
<organism evidence="2 3">
    <name type="scientific">Gymnopus androsaceus JB14</name>
    <dbReference type="NCBI Taxonomy" id="1447944"/>
    <lineage>
        <taxon>Eukaryota</taxon>
        <taxon>Fungi</taxon>
        <taxon>Dikarya</taxon>
        <taxon>Basidiomycota</taxon>
        <taxon>Agaricomycotina</taxon>
        <taxon>Agaricomycetes</taxon>
        <taxon>Agaricomycetidae</taxon>
        <taxon>Agaricales</taxon>
        <taxon>Marasmiineae</taxon>
        <taxon>Omphalotaceae</taxon>
        <taxon>Gymnopus</taxon>
    </lineage>
</organism>
<dbReference type="AlphaFoldDB" id="A0A6A4GJF4"/>
<reference evidence="2" key="1">
    <citation type="journal article" date="2019" name="Environ. Microbiol.">
        <title>Fungal ecological strategies reflected in gene transcription - a case study of two litter decomposers.</title>
        <authorList>
            <person name="Barbi F."/>
            <person name="Kohler A."/>
            <person name="Barry K."/>
            <person name="Baskaran P."/>
            <person name="Daum C."/>
            <person name="Fauchery L."/>
            <person name="Ihrmark K."/>
            <person name="Kuo A."/>
            <person name="LaButti K."/>
            <person name="Lipzen A."/>
            <person name="Morin E."/>
            <person name="Grigoriev I.V."/>
            <person name="Henrissat B."/>
            <person name="Lindahl B."/>
            <person name="Martin F."/>
        </authorList>
    </citation>
    <scope>NUCLEOTIDE SEQUENCE</scope>
    <source>
        <strain evidence="2">JB14</strain>
    </source>
</reference>
<sequence>WKKADQDVFILALVFNPYIRAQAFKNGSPFQSVAGLWNIVYHTYKWFYDEEPDSKFRRNFTSYLAGTGLWSDERMSFKYHSEDAENRNTFVNLVQVWREHQAGDSINGANGMVCFAMHIMSMVPNSASTERFFSCMTGTHAKVRNRMHAEKSRKIVVLKDHIQRKHGAPPTHKRKRDQSDAGSSSSH</sequence>
<dbReference type="OrthoDB" id="2423954at2759"/>
<evidence type="ECO:0008006" key="4">
    <source>
        <dbReference type="Google" id="ProtNLM"/>
    </source>
</evidence>
<accession>A0A6A4GJF4</accession>
<protein>
    <recommendedName>
        <fullName evidence="4">HAT C-terminal dimerisation domain-containing protein</fullName>
    </recommendedName>
</protein>
<evidence type="ECO:0000313" key="3">
    <source>
        <dbReference type="Proteomes" id="UP000799118"/>
    </source>
</evidence>
<dbReference type="Proteomes" id="UP000799118">
    <property type="component" value="Unassembled WGS sequence"/>
</dbReference>
<evidence type="ECO:0000313" key="2">
    <source>
        <dbReference type="EMBL" id="KAE9385453.1"/>
    </source>
</evidence>
<feature type="non-terminal residue" evidence="2">
    <location>
        <position position="1"/>
    </location>
</feature>